<keyword evidence="2" id="KW-1185">Reference proteome</keyword>
<dbReference type="EMBL" id="AP022839">
    <property type="protein sequence ID" value="BCA94749.1"/>
    <property type="molecule type" value="Genomic_DNA"/>
</dbReference>
<proteinExistence type="predicted"/>
<dbReference type="Proteomes" id="UP000502894">
    <property type="component" value="Chromosome"/>
</dbReference>
<accession>A0A6F8T2T9</accession>
<protein>
    <submittedName>
        <fullName evidence="1">Uncharacterized protein</fullName>
    </submittedName>
</protein>
<evidence type="ECO:0000313" key="2">
    <source>
        <dbReference type="Proteomes" id="UP000502894"/>
    </source>
</evidence>
<evidence type="ECO:0000313" key="1">
    <source>
        <dbReference type="EMBL" id="BCA94749.1"/>
    </source>
</evidence>
<name>A0A6F8T2T9_9GAMM</name>
<organism evidence="1 2">
    <name type="scientific">Legionella antarctica</name>
    <dbReference type="NCBI Taxonomy" id="2708020"/>
    <lineage>
        <taxon>Bacteria</taxon>
        <taxon>Pseudomonadati</taxon>
        <taxon>Pseudomonadota</taxon>
        <taxon>Gammaproteobacteria</taxon>
        <taxon>Legionellales</taxon>
        <taxon>Legionellaceae</taxon>
        <taxon>Legionella</taxon>
    </lineage>
</organism>
<sequence>MEHIYGNSVYSIMELIEDGEAEHTSHLEVNFVLKLVAELRINFKKSKNFTTELFEELLKGGYLKLEDNGSLYHTLVHHFHPNLLKRQSSHYSCVQQYAFSGPVVKEILFGISEDNSDVSTTWIQFERHNTNSPINLILHLFDYFIHKCTGKNIGPYGSSYYTERNPLRISLR</sequence>
<gene>
    <name evidence="1" type="ORF">TUM19329_11100</name>
</gene>
<dbReference type="AlphaFoldDB" id="A0A6F8T2T9"/>
<reference evidence="1" key="1">
    <citation type="journal article" date="2020" name="Microbiol. Resour. Announc.">
        <title>Complete Genome Sequence of Novel Psychrotolerant Legionella Strain TUM19329, Isolated from Antarctic Lake Sediment.</title>
        <authorList>
            <person name="Shimada S."/>
            <person name="Nakai R."/>
            <person name="Aoki K."/>
            <person name="Shimoeda N."/>
            <person name="Ohno G."/>
            <person name="Miyazaki Y."/>
            <person name="Kudoh S."/>
            <person name="Imura S."/>
            <person name="Watanabe K."/>
            <person name="Ishii Y."/>
            <person name="Tateda K."/>
        </authorList>
    </citation>
    <scope>NUCLEOTIDE SEQUENCE [LARGE SCALE GENOMIC DNA]</scope>
    <source>
        <strain evidence="1">TUM19329</strain>
    </source>
</reference>
<dbReference type="KEGG" id="lant:TUM19329_11100"/>